<dbReference type="RefSeq" id="WP_312897693.1">
    <property type="nucleotide sequence ID" value="NZ_JACJIA010000001.1"/>
</dbReference>
<keyword evidence="9" id="KW-0862">Zinc</keyword>
<dbReference type="PANTHER" id="PTHR11533:SF297">
    <property type="entry name" value="AMINOPEPTIDASE N"/>
    <property type="match status" value="1"/>
</dbReference>
<evidence type="ECO:0000259" key="15">
    <source>
        <dbReference type="Pfam" id="PF01433"/>
    </source>
</evidence>
<evidence type="ECO:0000313" key="18">
    <source>
        <dbReference type="Proteomes" id="UP000572680"/>
    </source>
</evidence>
<dbReference type="SUPFAM" id="SSF63737">
    <property type="entry name" value="Leukotriene A4 hydrolase N-terminal domain"/>
    <property type="match status" value="1"/>
</dbReference>
<dbReference type="GO" id="GO:0016285">
    <property type="term" value="F:alanyl aminopeptidase activity"/>
    <property type="evidence" value="ECO:0007669"/>
    <property type="project" value="UniProtKB-EC"/>
</dbReference>
<feature type="compositionally biased region" description="Pro residues" evidence="13">
    <location>
        <begin position="40"/>
        <end position="86"/>
    </location>
</feature>
<feature type="signal peptide" evidence="14">
    <location>
        <begin position="1"/>
        <end position="19"/>
    </location>
</feature>
<keyword evidence="10" id="KW-0482">Metalloprotease</keyword>
<keyword evidence="18" id="KW-1185">Reference proteome</keyword>
<keyword evidence="6" id="KW-0645">Protease</keyword>
<organism evidence="17 18">
    <name type="scientific">Actinomadura namibiensis</name>
    <dbReference type="NCBI Taxonomy" id="182080"/>
    <lineage>
        <taxon>Bacteria</taxon>
        <taxon>Bacillati</taxon>
        <taxon>Actinomycetota</taxon>
        <taxon>Actinomycetes</taxon>
        <taxon>Streptosporangiales</taxon>
        <taxon>Thermomonosporaceae</taxon>
        <taxon>Actinomadura</taxon>
    </lineage>
</organism>
<dbReference type="InterPro" id="IPR045357">
    <property type="entry name" value="Aminopeptidase_N-like_N"/>
</dbReference>
<dbReference type="Gene3D" id="1.10.390.10">
    <property type="entry name" value="Neutral Protease Domain 2"/>
    <property type="match status" value="1"/>
</dbReference>
<dbReference type="Proteomes" id="UP000572680">
    <property type="component" value="Unassembled WGS sequence"/>
</dbReference>
<keyword evidence="7" id="KW-0479">Metal-binding</keyword>
<evidence type="ECO:0000256" key="8">
    <source>
        <dbReference type="ARBA" id="ARBA00022801"/>
    </source>
</evidence>
<keyword evidence="14" id="KW-0732">Signal</keyword>
<feature type="region of interest" description="Disordered" evidence="13">
    <location>
        <begin position="16"/>
        <end position="109"/>
    </location>
</feature>
<dbReference type="CDD" id="cd09603">
    <property type="entry name" value="M1_APN_like"/>
    <property type="match status" value="1"/>
</dbReference>
<sequence length="519" mass="56011">MTAAATAAALLVTASGAAAASGAARADDPHPEPLATAPAPGAPGTPPGEDPGMPPGPNGAPPGPPDPNGGAPSPEPGTAPSTPAPQPVEGRPGAAGRGDSYLRQAGNGGYDVRHYDIDLRYRSGGRVTLTSVITATALHPLSRFNLDFRGPSLRGVAVQGRTARYRRSGQELVITPATPVRSGTTFTVEVRYDGKPRPVHNKSLGTYGWVASRDGAIVLAEPDGAPTWLPVNDHPTDKATYAYRITVPSKLRAFANGVPGRVVRRGGETTYEWAERSPMASYLATVAIGRFEVRKGKVGKVPVITAVDPKFRKSARKVHDLTVKALRWETKLFGRYPFASSGGIVDDPALDYALETQGRPTYAGFVPDEDFVVHELAHQWFGNSVTLSDWSDIWLNEGFATYAEWLWAERTGPDTAKKIFDRYYRQPADSPIFSPPPGRPGHRDLFGFSVYVRGAMALQALRQKVGDARFFRILRTWASGRPHRNVTTRDFIAHAERVSGKKVGPLLNAWLYDKGKPRL</sequence>
<dbReference type="EC" id="3.4.11.2" evidence="4"/>
<dbReference type="PRINTS" id="PR00756">
    <property type="entry name" value="ALADIPTASE"/>
</dbReference>
<feature type="domain" description="Aminopeptidase N-like N-terminal" evidence="16">
    <location>
        <begin position="165"/>
        <end position="283"/>
    </location>
</feature>
<evidence type="ECO:0000256" key="12">
    <source>
        <dbReference type="ARBA" id="ARBA00031533"/>
    </source>
</evidence>
<evidence type="ECO:0000256" key="7">
    <source>
        <dbReference type="ARBA" id="ARBA00022723"/>
    </source>
</evidence>
<evidence type="ECO:0000256" key="13">
    <source>
        <dbReference type="SAM" id="MobiDB-lite"/>
    </source>
</evidence>
<dbReference type="AlphaFoldDB" id="A0A7W3QIN1"/>
<comment type="similarity">
    <text evidence="3">Belongs to the peptidase M1 family.</text>
</comment>
<evidence type="ECO:0000256" key="10">
    <source>
        <dbReference type="ARBA" id="ARBA00023049"/>
    </source>
</evidence>
<dbReference type="InterPro" id="IPR042097">
    <property type="entry name" value="Aminopeptidase_N-like_N_sf"/>
</dbReference>
<evidence type="ECO:0000313" key="17">
    <source>
        <dbReference type="EMBL" id="MBA8948447.1"/>
    </source>
</evidence>
<dbReference type="InterPro" id="IPR001930">
    <property type="entry name" value="Peptidase_M1"/>
</dbReference>
<feature type="chain" id="PRO_5031396724" description="Aminopeptidase N" evidence="14">
    <location>
        <begin position="20"/>
        <end position="519"/>
    </location>
</feature>
<evidence type="ECO:0000256" key="6">
    <source>
        <dbReference type="ARBA" id="ARBA00022670"/>
    </source>
</evidence>
<evidence type="ECO:0000256" key="9">
    <source>
        <dbReference type="ARBA" id="ARBA00022833"/>
    </source>
</evidence>
<dbReference type="GO" id="GO:0006508">
    <property type="term" value="P:proteolysis"/>
    <property type="evidence" value="ECO:0007669"/>
    <property type="project" value="UniProtKB-KW"/>
</dbReference>
<evidence type="ECO:0000256" key="3">
    <source>
        <dbReference type="ARBA" id="ARBA00010136"/>
    </source>
</evidence>
<dbReference type="Pfam" id="PF01433">
    <property type="entry name" value="Peptidase_M1"/>
    <property type="match status" value="1"/>
</dbReference>
<dbReference type="Pfam" id="PF17900">
    <property type="entry name" value="Peptidase_M1_N"/>
    <property type="match status" value="1"/>
</dbReference>
<evidence type="ECO:0000259" key="16">
    <source>
        <dbReference type="Pfam" id="PF17900"/>
    </source>
</evidence>
<dbReference type="SUPFAM" id="SSF55486">
    <property type="entry name" value="Metalloproteases ('zincins'), catalytic domain"/>
    <property type="match status" value="1"/>
</dbReference>
<protein>
    <recommendedName>
        <fullName evidence="5">Aminopeptidase N</fullName>
        <ecNumber evidence="4">3.4.11.2</ecNumber>
    </recommendedName>
    <alternativeName>
        <fullName evidence="11">Alanine aminopeptidase</fullName>
    </alternativeName>
    <alternativeName>
        <fullName evidence="12">Lysyl aminopeptidase</fullName>
    </alternativeName>
</protein>
<dbReference type="GO" id="GO:0008237">
    <property type="term" value="F:metallopeptidase activity"/>
    <property type="evidence" value="ECO:0007669"/>
    <property type="project" value="UniProtKB-KW"/>
</dbReference>
<name>A0A7W3QIN1_ACTNM</name>
<dbReference type="Gene3D" id="2.60.40.1730">
    <property type="entry name" value="tricorn interacting facor f3 domain"/>
    <property type="match status" value="1"/>
</dbReference>
<evidence type="ECO:0000256" key="5">
    <source>
        <dbReference type="ARBA" id="ARBA00015611"/>
    </source>
</evidence>
<keyword evidence="17" id="KW-0031">Aminopeptidase</keyword>
<dbReference type="GO" id="GO:0008270">
    <property type="term" value="F:zinc ion binding"/>
    <property type="evidence" value="ECO:0007669"/>
    <property type="project" value="InterPro"/>
</dbReference>
<gene>
    <name evidence="17" type="ORF">HNR61_000045</name>
</gene>
<evidence type="ECO:0000256" key="4">
    <source>
        <dbReference type="ARBA" id="ARBA00012564"/>
    </source>
</evidence>
<evidence type="ECO:0000256" key="2">
    <source>
        <dbReference type="ARBA" id="ARBA00001947"/>
    </source>
</evidence>
<evidence type="ECO:0000256" key="1">
    <source>
        <dbReference type="ARBA" id="ARBA00000098"/>
    </source>
</evidence>
<comment type="catalytic activity">
    <reaction evidence="1">
        <text>Release of an N-terminal amino acid, Xaa-|-Yaa- from a peptide, amide or arylamide. Xaa is preferably Ala, but may be most amino acids including Pro (slow action). When a terminal hydrophobic residue is followed by a prolyl residue, the two may be released as an intact Xaa-Pro dipeptide.</text>
        <dbReference type="EC" id="3.4.11.2"/>
    </reaction>
</comment>
<dbReference type="InterPro" id="IPR014782">
    <property type="entry name" value="Peptidase_M1_dom"/>
</dbReference>
<dbReference type="PANTHER" id="PTHR11533">
    <property type="entry name" value="PROTEASE M1 ZINC METALLOPROTEASE"/>
    <property type="match status" value="1"/>
</dbReference>
<dbReference type="InterPro" id="IPR050344">
    <property type="entry name" value="Peptidase_M1_aminopeptidases"/>
</dbReference>
<accession>A0A7W3QIN1</accession>
<dbReference type="EMBL" id="JACJIA010000001">
    <property type="protein sequence ID" value="MBA8948447.1"/>
    <property type="molecule type" value="Genomic_DNA"/>
</dbReference>
<proteinExistence type="inferred from homology"/>
<comment type="cofactor">
    <cofactor evidence="2">
        <name>Zn(2+)</name>
        <dbReference type="ChEBI" id="CHEBI:29105"/>
    </cofactor>
</comment>
<reference evidence="17 18" key="1">
    <citation type="submission" date="2020-08" db="EMBL/GenBank/DDBJ databases">
        <title>Genomic Encyclopedia of Type Strains, Phase IV (KMG-IV): sequencing the most valuable type-strain genomes for metagenomic binning, comparative biology and taxonomic classification.</title>
        <authorList>
            <person name="Goeker M."/>
        </authorList>
    </citation>
    <scope>NUCLEOTIDE SEQUENCE [LARGE SCALE GENOMIC DNA]</scope>
    <source>
        <strain evidence="17 18">DSM 44197</strain>
    </source>
</reference>
<dbReference type="InterPro" id="IPR027268">
    <property type="entry name" value="Peptidase_M4/M1_CTD_sf"/>
</dbReference>
<feature type="domain" description="Peptidase M1 membrane alanine aminopeptidase" evidence="15">
    <location>
        <begin position="370"/>
        <end position="510"/>
    </location>
</feature>
<keyword evidence="8" id="KW-0378">Hydrolase</keyword>
<evidence type="ECO:0000256" key="11">
    <source>
        <dbReference type="ARBA" id="ARBA00029811"/>
    </source>
</evidence>
<evidence type="ECO:0000256" key="14">
    <source>
        <dbReference type="SAM" id="SignalP"/>
    </source>
</evidence>
<comment type="caution">
    <text evidence="17">The sequence shown here is derived from an EMBL/GenBank/DDBJ whole genome shotgun (WGS) entry which is preliminary data.</text>
</comment>